<gene>
    <name evidence="5" type="ORF">G6047_16260</name>
</gene>
<dbReference type="AlphaFoldDB" id="A0A972JJ01"/>
<proteinExistence type="predicted"/>
<protein>
    <recommendedName>
        <fullName evidence="7">Haemolysin activator HlyB C-terminal domain-containing protein</fullName>
    </recommendedName>
</protein>
<comment type="caution">
    <text evidence="5">The sequence shown here is derived from an EMBL/GenBank/DDBJ whole genome shotgun (WGS) entry which is preliminary data.</text>
</comment>
<evidence type="ECO:0000256" key="2">
    <source>
        <dbReference type="ARBA" id="ARBA00022729"/>
    </source>
</evidence>
<keyword evidence="3" id="KW-0998">Cell outer membrane</keyword>
<organism evidence="5 6">
    <name type="scientific">Flavobacterium silvaticum</name>
    <dbReference type="NCBI Taxonomy" id="1852020"/>
    <lineage>
        <taxon>Bacteria</taxon>
        <taxon>Pseudomonadati</taxon>
        <taxon>Bacteroidota</taxon>
        <taxon>Flavobacteriia</taxon>
        <taxon>Flavobacteriales</taxon>
        <taxon>Flavobacteriaceae</taxon>
        <taxon>Flavobacterium</taxon>
    </lineage>
</organism>
<reference evidence="5" key="1">
    <citation type="submission" date="2020-02" db="EMBL/GenBank/DDBJ databases">
        <title>Flavobacterium sp. genome.</title>
        <authorList>
            <person name="Jung H.S."/>
            <person name="Baek J.H."/>
            <person name="Jeon C.O."/>
        </authorList>
    </citation>
    <scope>NUCLEOTIDE SEQUENCE</scope>
    <source>
        <strain evidence="5">SE-s28</strain>
    </source>
</reference>
<dbReference type="PANTHER" id="PTHR12815">
    <property type="entry name" value="SORTING AND ASSEMBLY MACHINERY SAMM50 PROTEIN FAMILY MEMBER"/>
    <property type="match status" value="1"/>
</dbReference>
<evidence type="ECO:0000313" key="6">
    <source>
        <dbReference type="Proteomes" id="UP000712080"/>
    </source>
</evidence>
<keyword evidence="6" id="KW-1185">Reference proteome</keyword>
<accession>A0A972JJ01</accession>
<evidence type="ECO:0000256" key="4">
    <source>
        <dbReference type="SAM" id="SignalP"/>
    </source>
</evidence>
<dbReference type="PANTHER" id="PTHR12815:SF47">
    <property type="entry name" value="TRANSLOCATION AND ASSEMBLY MODULE SUBUNIT TAMA"/>
    <property type="match status" value="1"/>
</dbReference>
<dbReference type="Proteomes" id="UP000712080">
    <property type="component" value="Unassembled WGS sequence"/>
</dbReference>
<dbReference type="Gene3D" id="2.40.160.50">
    <property type="entry name" value="membrane protein fhac: a member of the omp85/tpsb transporter family"/>
    <property type="match status" value="1"/>
</dbReference>
<evidence type="ECO:0000256" key="3">
    <source>
        <dbReference type="ARBA" id="ARBA00023237"/>
    </source>
</evidence>
<sequence>MRYQFPTCIRLKKLAFLILAFCIATSSRSQQLKLNAIGQTEKETAIIDSIGYVREFPNAKTLEAEALKIPSALQHIGFFNAKLESSTKTSDSTFTYIYNFGNRTKNIHIYIGKNPELQKNLFAGEKDTLIATPASLENLLDSKLKLLERTGFSLAKIKLSNIRQHGNELFADLDIDPGKTRVFNDIVIQGYDKFPEGHKRAIKRLYKNRTFNQQTLQELYTDFNKFRFINQVKYPEILFTTDTTKVFVYLEKSKPSRFDGLIGFANDDENAKIVFSGYLDLQLVNFVNTGEEFNLYWKSDGKEQRTFNVSLELPYIFKSRFGIRAQLNIFKQDSTFQNTKTSAELGYFFNYNTRVYLGYQATESSDIQNQNSFSINDYNNQFLTVGTSYVNYKSSEFLFPEKTRLTLKTGIGSRKSNLQKDTQLFAEADLRHNFYLNEKNLVNIRSQDFYLASSDYTISELYRFGGINSIRGFNENSLQGNALTSILTEYRYILAPNLYVHSILDYGYYADDATGNSGRLLGLGFGFGLLTKTGLLNLVYANGSTGDQTIKLSNSVVQLSLKANF</sequence>
<keyword evidence="3" id="KW-0472">Membrane</keyword>
<dbReference type="InterPro" id="IPR039910">
    <property type="entry name" value="D15-like"/>
</dbReference>
<feature type="chain" id="PRO_5036984494" description="Haemolysin activator HlyB C-terminal domain-containing protein" evidence="4">
    <location>
        <begin position="30"/>
        <end position="565"/>
    </location>
</feature>
<evidence type="ECO:0000313" key="5">
    <source>
        <dbReference type="EMBL" id="NMH29595.1"/>
    </source>
</evidence>
<name>A0A972JJ01_9FLAO</name>
<feature type="signal peptide" evidence="4">
    <location>
        <begin position="1"/>
        <end position="29"/>
    </location>
</feature>
<evidence type="ECO:0000256" key="1">
    <source>
        <dbReference type="ARBA" id="ARBA00022692"/>
    </source>
</evidence>
<evidence type="ECO:0008006" key="7">
    <source>
        <dbReference type="Google" id="ProtNLM"/>
    </source>
</evidence>
<keyword evidence="2 4" id="KW-0732">Signal</keyword>
<keyword evidence="1" id="KW-0812">Transmembrane</keyword>
<dbReference type="EMBL" id="JAAMPU010000108">
    <property type="protein sequence ID" value="NMH29595.1"/>
    <property type="molecule type" value="Genomic_DNA"/>
</dbReference>